<sequence>MKKILIYIGFIIVLTVIGFLIRGSFLDISFSQLNKRDIEIISYTMNGQFKSHLIFALSIGIVPLLYLISDKFSKLKSLNQTLATLGIIFGCGILSWQLRMFQLNNQLQRLSEFDLGNGIKNSMDFQNLSFGRYLFVGFLIGTLISVLLFRMKNRSTME</sequence>
<dbReference type="EMBL" id="JAERQJ010000019">
    <property type="protein sequence ID" value="MBL0686125.1"/>
    <property type="molecule type" value="Genomic_DNA"/>
</dbReference>
<dbReference type="AlphaFoldDB" id="A0A937DAL4"/>
<evidence type="ECO:0000313" key="2">
    <source>
        <dbReference type="EMBL" id="MBL0686125.1"/>
    </source>
</evidence>
<evidence type="ECO:0000313" key="3">
    <source>
        <dbReference type="Proteomes" id="UP000651057"/>
    </source>
</evidence>
<name>A0A937DAL4_9FLAO</name>
<keyword evidence="1" id="KW-1133">Transmembrane helix</keyword>
<dbReference type="Proteomes" id="UP000651057">
    <property type="component" value="Unassembled WGS sequence"/>
</dbReference>
<dbReference type="RefSeq" id="WP_201924696.1">
    <property type="nucleotide sequence ID" value="NZ_BAABAX010000027.1"/>
</dbReference>
<organism evidence="2 3">
    <name type="scientific">Aquimarina mytili</name>
    <dbReference type="NCBI Taxonomy" id="874423"/>
    <lineage>
        <taxon>Bacteria</taxon>
        <taxon>Pseudomonadati</taxon>
        <taxon>Bacteroidota</taxon>
        <taxon>Flavobacteriia</taxon>
        <taxon>Flavobacteriales</taxon>
        <taxon>Flavobacteriaceae</taxon>
        <taxon>Aquimarina</taxon>
    </lineage>
</organism>
<feature type="transmembrane region" description="Helical" evidence="1">
    <location>
        <begin position="52"/>
        <end position="69"/>
    </location>
</feature>
<feature type="transmembrane region" description="Helical" evidence="1">
    <location>
        <begin position="130"/>
        <end position="149"/>
    </location>
</feature>
<reference evidence="2" key="1">
    <citation type="submission" date="2021-01" db="EMBL/GenBank/DDBJ databases">
        <authorList>
            <person name="Zhong Y.L."/>
        </authorList>
    </citation>
    <scope>NUCLEOTIDE SEQUENCE</scope>
    <source>
        <strain evidence="2">KCTC 23302</strain>
    </source>
</reference>
<gene>
    <name evidence="2" type="ORF">JJQ60_21555</name>
</gene>
<comment type="caution">
    <text evidence="2">The sequence shown here is derived from an EMBL/GenBank/DDBJ whole genome shotgun (WGS) entry which is preliminary data.</text>
</comment>
<proteinExistence type="predicted"/>
<accession>A0A937DAL4</accession>
<keyword evidence="3" id="KW-1185">Reference proteome</keyword>
<protein>
    <submittedName>
        <fullName evidence="2">Uncharacterized protein</fullName>
    </submittedName>
</protein>
<feature type="transmembrane region" description="Helical" evidence="1">
    <location>
        <begin position="5"/>
        <end position="25"/>
    </location>
</feature>
<evidence type="ECO:0000256" key="1">
    <source>
        <dbReference type="SAM" id="Phobius"/>
    </source>
</evidence>
<keyword evidence="1" id="KW-0812">Transmembrane</keyword>
<feature type="transmembrane region" description="Helical" evidence="1">
    <location>
        <begin position="81"/>
        <end position="98"/>
    </location>
</feature>
<keyword evidence="1" id="KW-0472">Membrane</keyword>